<evidence type="ECO:0000313" key="2">
    <source>
        <dbReference type="Proteomes" id="UP000010445"/>
    </source>
</evidence>
<proteinExistence type="predicted"/>
<accession>L1M9J2</accession>
<organism evidence="1 2">
    <name type="scientific">Corynebacterium durum F0235</name>
    <dbReference type="NCBI Taxonomy" id="1035195"/>
    <lineage>
        <taxon>Bacteria</taxon>
        <taxon>Bacillati</taxon>
        <taxon>Actinomycetota</taxon>
        <taxon>Actinomycetes</taxon>
        <taxon>Mycobacteriales</taxon>
        <taxon>Corynebacteriaceae</taxon>
        <taxon>Corynebacterium</taxon>
    </lineage>
</organism>
<dbReference type="Proteomes" id="UP000010445">
    <property type="component" value="Unassembled WGS sequence"/>
</dbReference>
<sequence length="54" mass="6053">MRFAESVYCQVGSEKFAYCQTRNDPCQRLVNCSPRGGSHNINNAIASPSLCELW</sequence>
<dbReference type="EMBL" id="AMEM01000041">
    <property type="protein sequence ID" value="EKX87898.1"/>
    <property type="molecule type" value="Genomic_DNA"/>
</dbReference>
<reference evidence="1 2" key="1">
    <citation type="submission" date="2012-05" db="EMBL/GenBank/DDBJ databases">
        <authorList>
            <person name="Weinstock G."/>
            <person name="Sodergren E."/>
            <person name="Lobos E.A."/>
            <person name="Fulton L."/>
            <person name="Fulton R."/>
            <person name="Courtney L."/>
            <person name="Fronick C."/>
            <person name="O'Laughlin M."/>
            <person name="Godfrey J."/>
            <person name="Wilson R.M."/>
            <person name="Miner T."/>
            <person name="Farmer C."/>
            <person name="Delehaunty K."/>
            <person name="Cordes M."/>
            <person name="Minx P."/>
            <person name="Tomlinson C."/>
            <person name="Chen J."/>
            <person name="Wollam A."/>
            <person name="Pepin K.H."/>
            <person name="Bhonagiri V."/>
            <person name="Zhang X."/>
            <person name="Suruliraj S."/>
            <person name="Warren W."/>
            <person name="Mitreva M."/>
            <person name="Mardis E.R."/>
            <person name="Wilson R.K."/>
        </authorList>
    </citation>
    <scope>NUCLEOTIDE SEQUENCE [LARGE SCALE GENOMIC DNA]</scope>
    <source>
        <strain evidence="1 2">F0235</strain>
    </source>
</reference>
<gene>
    <name evidence="1" type="ORF">HMPREF9997_02676</name>
</gene>
<dbReference type="STRING" id="1035195.HMPREF9997_02676"/>
<name>L1M9J2_9CORY</name>
<dbReference type="AlphaFoldDB" id="L1M9J2"/>
<evidence type="ECO:0000313" key="1">
    <source>
        <dbReference type="EMBL" id="EKX87898.1"/>
    </source>
</evidence>
<comment type="caution">
    <text evidence="1">The sequence shown here is derived from an EMBL/GenBank/DDBJ whole genome shotgun (WGS) entry which is preliminary data.</text>
</comment>
<keyword evidence="2" id="KW-1185">Reference proteome</keyword>
<protein>
    <submittedName>
        <fullName evidence="1">Uncharacterized protein</fullName>
    </submittedName>
</protein>
<dbReference type="HOGENOM" id="CLU_3042422_0_0_11"/>